<protein>
    <submittedName>
        <fullName evidence="2">Transposase family protein</fullName>
    </submittedName>
</protein>
<sequence>MLLPQLAGVTVERVESSTAELRIWARPKADEAPCPGCGARSRRVHRRYQRRLADLAVGGRQVMLVLQVRVFVCQDRNCAVRRFAEQVEDLTAAYARCSGGLREALE</sequence>
<evidence type="ECO:0000313" key="2">
    <source>
        <dbReference type="EMBL" id="MCM4085129.1"/>
    </source>
</evidence>
<reference evidence="2 3" key="1">
    <citation type="submission" date="2022-06" db="EMBL/GenBank/DDBJ databases">
        <title>Actinoplanes abujensis sp. nov., isolated from Nigerian arid soil.</title>
        <authorList>
            <person name="Ding P."/>
        </authorList>
    </citation>
    <scope>NUCLEOTIDE SEQUENCE [LARGE SCALE GENOMIC DNA]</scope>
    <source>
        <strain evidence="3">TRM88002</strain>
    </source>
</reference>
<dbReference type="PANTHER" id="PTHR33498">
    <property type="entry name" value="TRANSPOSASE FOR INSERTION SEQUENCE ELEMENT IS1557"/>
    <property type="match status" value="1"/>
</dbReference>
<name>A0ABT0YIP4_9ACTN</name>
<evidence type="ECO:0000313" key="3">
    <source>
        <dbReference type="Proteomes" id="UP001523216"/>
    </source>
</evidence>
<dbReference type="Pfam" id="PF14690">
    <property type="entry name" value="Zn_ribbon_ISL3"/>
    <property type="match status" value="1"/>
</dbReference>
<keyword evidence="3" id="KW-1185">Reference proteome</keyword>
<gene>
    <name evidence="2" type="ORF">LXN57_47145</name>
</gene>
<dbReference type="InterPro" id="IPR047951">
    <property type="entry name" value="Transpos_ISL3"/>
</dbReference>
<dbReference type="Proteomes" id="UP001523216">
    <property type="component" value="Unassembled WGS sequence"/>
</dbReference>
<dbReference type="RefSeq" id="WP_251804862.1">
    <property type="nucleotide sequence ID" value="NZ_JAMQOL010000098.1"/>
</dbReference>
<dbReference type="EMBL" id="JAMQOL010000098">
    <property type="protein sequence ID" value="MCM4085129.1"/>
    <property type="molecule type" value="Genomic_DNA"/>
</dbReference>
<dbReference type="InterPro" id="IPR029261">
    <property type="entry name" value="Transposase_Znf"/>
</dbReference>
<organism evidence="2 3">
    <name type="scientific">Paractinoplanes hotanensis</name>
    <dbReference type="NCBI Taxonomy" id="2906497"/>
    <lineage>
        <taxon>Bacteria</taxon>
        <taxon>Bacillati</taxon>
        <taxon>Actinomycetota</taxon>
        <taxon>Actinomycetes</taxon>
        <taxon>Micromonosporales</taxon>
        <taxon>Micromonosporaceae</taxon>
        <taxon>Paractinoplanes</taxon>
    </lineage>
</organism>
<evidence type="ECO:0000259" key="1">
    <source>
        <dbReference type="Pfam" id="PF14690"/>
    </source>
</evidence>
<feature type="domain" description="Transposase IS204/IS1001/IS1096/IS1165 zinc-finger" evidence="1">
    <location>
        <begin position="32"/>
        <end position="75"/>
    </location>
</feature>
<dbReference type="PANTHER" id="PTHR33498:SF1">
    <property type="entry name" value="TRANSPOSASE FOR INSERTION SEQUENCE ELEMENT IS1557"/>
    <property type="match status" value="1"/>
</dbReference>
<proteinExistence type="predicted"/>
<accession>A0ABT0YIP4</accession>
<comment type="caution">
    <text evidence="2">The sequence shown here is derived from an EMBL/GenBank/DDBJ whole genome shotgun (WGS) entry which is preliminary data.</text>
</comment>